<dbReference type="HOGENOM" id="CLU_016031_1_1_1"/>
<evidence type="ECO:0000256" key="10">
    <source>
        <dbReference type="ARBA" id="ARBA00023316"/>
    </source>
</evidence>
<evidence type="ECO:0000313" key="16">
    <source>
        <dbReference type="EMBL" id="ESK92263.1"/>
    </source>
</evidence>
<evidence type="ECO:0000256" key="11">
    <source>
        <dbReference type="ARBA" id="ARBA00023326"/>
    </source>
</evidence>
<comment type="function">
    <text evidence="12">Specific in hydrolyzing the terminal glycosidic bond of polygalacturonic acid and oligogalacturonates.</text>
</comment>
<protein>
    <recommendedName>
        <fullName evidence="13">galacturonan 1,4-alpha-galacturonidase</fullName>
        <ecNumber evidence="13">3.2.1.67</ecNumber>
    </recommendedName>
</protein>
<evidence type="ECO:0000256" key="9">
    <source>
        <dbReference type="ARBA" id="ARBA00023295"/>
    </source>
</evidence>
<evidence type="ECO:0000256" key="14">
    <source>
        <dbReference type="ARBA" id="ARBA00048766"/>
    </source>
</evidence>
<evidence type="ECO:0000256" key="4">
    <source>
        <dbReference type="ARBA" id="ARBA00022729"/>
    </source>
</evidence>
<dbReference type="SUPFAM" id="SSF51126">
    <property type="entry name" value="Pectin lyase-like"/>
    <property type="match status" value="1"/>
</dbReference>
<evidence type="ECO:0000256" key="6">
    <source>
        <dbReference type="ARBA" id="ARBA00023157"/>
    </source>
</evidence>
<reference evidence="16 17" key="1">
    <citation type="journal article" date="2014" name="BMC Genomics">
        <title>Genome and secretome analysis of the hemibiotrophic fungal pathogen, Moniliophthora roreri, which causes frosty pod rot disease of cacao: mechanisms of the biotrophic and necrotrophic phases.</title>
        <authorList>
            <person name="Meinhardt L.W."/>
            <person name="Costa G.G.L."/>
            <person name="Thomazella D.P.T."/>
            <person name="Teixeira P.J.P.L."/>
            <person name="Carazzolle M.F."/>
            <person name="Schuster S.C."/>
            <person name="Carlson J.E."/>
            <person name="Guiltinan M.J."/>
            <person name="Mieczkowski P."/>
            <person name="Farmer A."/>
            <person name="Ramaraj T."/>
            <person name="Crozier J."/>
            <person name="Davis R.E."/>
            <person name="Shao J."/>
            <person name="Melnick R.L."/>
            <person name="Pereira G.A.G."/>
            <person name="Bailey B.A."/>
        </authorList>
    </citation>
    <scope>NUCLEOTIDE SEQUENCE [LARGE SCALE GENOMIC DNA]</scope>
    <source>
        <strain evidence="16 17">MCA 2997</strain>
    </source>
</reference>
<organism evidence="16 17">
    <name type="scientific">Moniliophthora roreri (strain MCA 2997)</name>
    <name type="common">Cocoa frosty pod rot fungus</name>
    <name type="synonym">Crinipellis roreri</name>
    <dbReference type="NCBI Taxonomy" id="1381753"/>
    <lineage>
        <taxon>Eukaryota</taxon>
        <taxon>Fungi</taxon>
        <taxon>Dikarya</taxon>
        <taxon>Basidiomycota</taxon>
        <taxon>Agaricomycotina</taxon>
        <taxon>Agaricomycetes</taxon>
        <taxon>Agaricomycetidae</taxon>
        <taxon>Agaricales</taxon>
        <taxon>Marasmiineae</taxon>
        <taxon>Marasmiaceae</taxon>
        <taxon>Moniliophthora</taxon>
    </lineage>
</organism>
<evidence type="ECO:0000313" key="17">
    <source>
        <dbReference type="Proteomes" id="UP000017559"/>
    </source>
</evidence>
<gene>
    <name evidence="16" type="ORF">Moror_4661</name>
</gene>
<keyword evidence="5 15" id="KW-0378">Hydrolase</keyword>
<dbReference type="InterPro" id="IPR011050">
    <property type="entry name" value="Pectin_lyase_fold/virulence"/>
</dbReference>
<dbReference type="InterPro" id="IPR000743">
    <property type="entry name" value="Glyco_hydro_28"/>
</dbReference>
<proteinExistence type="inferred from homology"/>
<comment type="catalytic activity">
    <reaction evidence="14">
        <text>[(1-&gt;4)-alpha-D-galacturonosyl](n) + H2O = alpha-D-galacturonate + [(1-&gt;4)-alpha-D-galacturonosyl](n-1)</text>
        <dbReference type="Rhea" id="RHEA:14117"/>
        <dbReference type="Rhea" id="RHEA-COMP:14570"/>
        <dbReference type="Rhea" id="RHEA-COMP:14572"/>
        <dbReference type="ChEBI" id="CHEBI:15377"/>
        <dbReference type="ChEBI" id="CHEBI:58658"/>
        <dbReference type="ChEBI" id="CHEBI:140523"/>
        <dbReference type="EC" id="3.2.1.67"/>
    </reaction>
</comment>
<comment type="similarity">
    <text evidence="2 15">Belongs to the glycosyl hydrolase 28 family.</text>
</comment>
<dbReference type="KEGG" id="mrr:Moror_4661"/>
<keyword evidence="17" id="KW-1185">Reference proteome</keyword>
<evidence type="ECO:0000256" key="2">
    <source>
        <dbReference type="ARBA" id="ARBA00008834"/>
    </source>
</evidence>
<evidence type="ECO:0000256" key="1">
    <source>
        <dbReference type="ARBA" id="ARBA00004613"/>
    </source>
</evidence>
<dbReference type="AlphaFoldDB" id="V2WZI9"/>
<dbReference type="Proteomes" id="UP000017559">
    <property type="component" value="Unassembled WGS sequence"/>
</dbReference>
<evidence type="ECO:0000256" key="13">
    <source>
        <dbReference type="ARBA" id="ARBA00038933"/>
    </source>
</evidence>
<keyword evidence="3" id="KW-0964">Secreted</keyword>
<dbReference type="PANTHER" id="PTHR31736">
    <property type="match status" value="1"/>
</dbReference>
<dbReference type="InterPro" id="IPR012334">
    <property type="entry name" value="Pectin_lyas_fold"/>
</dbReference>
<dbReference type="STRING" id="1381753.V2WZI9"/>
<dbReference type="GO" id="GO:0071555">
    <property type="term" value="P:cell wall organization"/>
    <property type="evidence" value="ECO:0007669"/>
    <property type="project" value="UniProtKB-KW"/>
</dbReference>
<keyword evidence="10" id="KW-0961">Cell wall biogenesis/degradation</keyword>
<accession>V2WZI9</accession>
<dbReference type="GO" id="GO:0004650">
    <property type="term" value="F:polygalacturonase activity"/>
    <property type="evidence" value="ECO:0007669"/>
    <property type="project" value="InterPro"/>
</dbReference>
<keyword evidence="4" id="KW-0732">Signal</keyword>
<dbReference type="GO" id="GO:0000272">
    <property type="term" value="P:polysaccharide catabolic process"/>
    <property type="evidence" value="ECO:0007669"/>
    <property type="project" value="UniProtKB-KW"/>
</dbReference>
<evidence type="ECO:0000256" key="8">
    <source>
        <dbReference type="ARBA" id="ARBA00023277"/>
    </source>
</evidence>
<evidence type="ECO:0000256" key="3">
    <source>
        <dbReference type="ARBA" id="ARBA00022525"/>
    </source>
</evidence>
<name>V2WZI9_MONRO</name>
<dbReference type="OrthoDB" id="187139at2759"/>
<evidence type="ECO:0000256" key="5">
    <source>
        <dbReference type="ARBA" id="ARBA00022801"/>
    </source>
</evidence>
<evidence type="ECO:0000256" key="7">
    <source>
        <dbReference type="ARBA" id="ARBA00023180"/>
    </source>
</evidence>
<keyword evidence="9 15" id="KW-0326">Glycosidase</keyword>
<dbReference type="Pfam" id="PF00295">
    <property type="entry name" value="Glyco_hydro_28"/>
    <property type="match status" value="1"/>
</dbReference>
<dbReference type="PANTHER" id="PTHR31736:SF12">
    <property type="entry name" value="EXO-POLYGALACTURONASE, PUTATIVE-RELATED"/>
    <property type="match status" value="1"/>
</dbReference>
<dbReference type="GO" id="GO:0047911">
    <property type="term" value="F:galacturan 1,4-alpha-galacturonidase activity"/>
    <property type="evidence" value="ECO:0007669"/>
    <property type="project" value="UniProtKB-EC"/>
</dbReference>
<dbReference type="EMBL" id="AWSO01000295">
    <property type="protein sequence ID" value="ESK92263.1"/>
    <property type="molecule type" value="Genomic_DNA"/>
</dbReference>
<sequence>MTWELRDAQVDLRGVLKFKPDVEYWLNAENTYRVVFIQSESQASWFVVTGNNFVIDGHSEGGLDGNGQVWWTYFANRTRQNGDGRPISFTINNATNGIVRDFRIEAQPFWCNTVSHSKNITYDGMLCNATNQDPLYFGKNIIPNTDGINTYRSDETTMLNWDITCGDDCLAVKENSSNAIAQNIICHGGNGIAIGSVGQYANMSDLVENVLLENLTIQRIDSKLQPNMDSGVYFKGWSGSVNGAPPTGGGGGGGFVRKVTARNVVLDRVNHPVHVYQNNEGQHGDLPSQLMFSDLHFENWTGTTLTTGIVDIECSRAV</sequence>
<dbReference type="EC" id="3.2.1.67" evidence="13"/>
<keyword evidence="8" id="KW-0119">Carbohydrate metabolism</keyword>
<keyword evidence="11" id="KW-0624">Polysaccharide degradation</keyword>
<comment type="caution">
    <text evidence="16">The sequence shown here is derived from an EMBL/GenBank/DDBJ whole genome shotgun (WGS) entry which is preliminary data.</text>
</comment>
<evidence type="ECO:0000256" key="15">
    <source>
        <dbReference type="RuleBase" id="RU361169"/>
    </source>
</evidence>
<evidence type="ECO:0000256" key="12">
    <source>
        <dbReference type="ARBA" id="ARBA00037312"/>
    </source>
</evidence>
<dbReference type="GO" id="GO:0005576">
    <property type="term" value="C:extracellular region"/>
    <property type="evidence" value="ECO:0007669"/>
    <property type="project" value="UniProtKB-SubCell"/>
</dbReference>
<comment type="subcellular location">
    <subcellularLocation>
        <location evidence="1">Secreted</location>
    </subcellularLocation>
</comment>
<keyword evidence="7" id="KW-0325">Glycoprotein</keyword>
<keyword evidence="6" id="KW-1015">Disulfide bond</keyword>
<dbReference type="Gene3D" id="2.160.20.10">
    <property type="entry name" value="Single-stranded right-handed beta-helix, Pectin lyase-like"/>
    <property type="match status" value="1"/>
</dbReference>